<dbReference type="CDD" id="cd07178">
    <property type="entry name" value="terB_like_YebE"/>
    <property type="match status" value="1"/>
</dbReference>
<reference evidence="1 2" key="1">
    <citation type="journal article" date="2009" name="Int. J. Syst. Evol. Microbiol.">
        <title>Transfer of Teichococcus ludipueritiae and Muricoccus roseus to the genus Roseomonas, as Roseomonas ludipueritiae comb. nov. and Roseomonas rosea comb. nov., respectively, and emended description of the genus Roseomonas.</title>
        <authorList>
            <person name="Sanchez-Porro C."/>
            <person name="Gallego V."/>
            <person name="Busse H.J."/>
            <person name="Kampfer P."/>
            <person name="Ventosa A."/>
        </authorList>
    </citation>
    <scope>NUCLEOTIDE SEQUENCE [LARGE SCALE GENOMIC DNA]</scope>
    <source>
        <strain evidence="1 2">DSM 14915</strain>
    </source>
</reference>
<accession>A0ABR7R2B6</accession>
<dbReference type="EMBL" id="JACTUZ010000004">
    <property type="protein sequence ID" value="MBC9175755.1"/>
    <property type="molecule type" value="Genomic_DNA"/>
</dbReference>
<dbReference type="RefSeq" id="WP_187776925.1">
    <property type="nucleotide sequence ID" value="NZ_JACTUZ010000004.1"/>
</dbReference>
<dbReference type="Proteomes" id="UP000603940">
    <property type="component" value="Unassembled WGS sequence"/>
</dbReference>
<dbReference type="Pfam" id="PF04391">
    <property type="entry name" value="DUF533"/>
    <property type="match status" value="1"/>
</dbReference>
<evidence type="ECO:0000313" key="1">
    <source>
        <dbReference type="EMBL" id="MBC9175755.1"/>
    </source>
</evidence>
<comment type="caution">
    <text evidence="1">The sequence shown here is derived from an EMBL/GenBank/DDBJ whole genome shotgun (WGS) entry which is preliminary data.</text>
</comment>
<dbReference type="SUPFAM" id="SSF158682">
    <property type="entry name" value="TerB-like"/>
    <property type="match status" value="1"/>
</dbReference>
<proteinExistence type="predicted"/>
<protein>
    <submittedName>
        <fullName evidence="1">Tellurite resistance TerB family protein</fullName>
    </submittedName>
</protein>
<name>A0ABR7R2B6_9PROT</name>
<keyword evidence="2" id="KW-1185">Reference proteome</keyword>
<gene>
    <name evidence="1" type="ORF">IBL25_02195</name>
</gene>
<organism evidence="1 2">
    <name type="scientific">Pseudoroseomonas ludipueritiae</name>
    <dbReference type="NCBI Taxonomy" id="198093"/>
    <lineage>
        <taxon>Bacteria</taxon>
        <taxon>Pseudomonadati</taxon>
        <taxon>Pseudomonadota</taxon>
        <taxon>Alphaproteobacteria</taxon>
        <taxon>Acetobacterales</taxon>
        <taxon>Acetobacteraceae</taxon>
        <taxon>Pseudoroseomonas</taxon>
    </lineage>
</organism>
<sequence length="239" mass="23867">MIDAKSLLDRFLGPGGKGANQLGGLLKQAAGGRGSPTGAGTGLQGGIPAGFLGGAGAGGLIGLLLGGKKKSKGVGGVLSHGGAAALGALAYRAYQNWQQEQARGAPPADDSFLPESPAADGHPFALALVRAMIGAAKADGHIDAAEQQAIFAQVEQAGLDAEAKALVFDALSRPTDLDAIAASARTPEQAAELYLASRLAIDPDQPAERAYLDALAHRLKLPPGLPERLSAEAALATGG</sequence>
<dbReference type="InterPro" id="IPR007486">
    <property type="entry name" value="YebE"/>
</dbReference>
<dbReference type="Gene3D" id="1.10.3680.10">
    <property type="entry name" value="TerB-like"/>
    <property type="match status" value="1"/>
</dbReference>
<dbReference type="InterPro" id="IPR029024">
    <property type="entry name" value="TerB-like"/>
</dbReference>
<evidence type="ECO:0000313" key="2">
    <source>
        <dbReference type="Proteomes" id="UP000603940"/>
    </source>
</evidence>